<dbReference type="InterPro" id="IPR000073">
    <property type="entry name" value="AB_hydrolase_1"/>
</dbReference>
<dbReference type="Proteomes" id="UP001596267">
    <property type="component" value="Unassembled WGS sequence"/>
</dbReference>
<keyword evidence="1 3" id="KW-0378">Hydrolase</keyword>
<dbReference type="Pfam" id="PF00561">
    <property type="entry name" value="Abhydrolase_1"/>
    <property type="match status" value="1"/>
</dbReference>
<dbReference type="EMBL" id="JBHSTQ010000006">
    <property type="protein sequence ID" value="MFC6386457.1"/>
    <property type="molecule type" value="Genomic_DNA"/>
</dbReference>
<evidence type="ECO:0000313" key="4">
    <source>
        <dbReference type="Proteomes" id="UP001596267"/>
    </source>
</evidence>
<dbReference type="InterPro" id="IPR000639">
    <property type="entry name" value="Epox_hydrolase-like"/>
</dbReference>
<dbReference type="GO" id="GO:0016787">
    <property type="term" value="F:hydrolase activity"/>
    <property type="evidence" value="ECO:0007669"/>
    <property type="project" value="UniProtKB-KW"/>
</dbReference>
<feature type="domain" description="AB hydrolase-1" evidence="2">
    <location>
        <begin position="24"/>
        <end position="249"/>
    </location>
</feature>
<dbReference type="SUPFAM" id="SSF53474">
    <property type="entry name" value="alpha/beta-Hydrolases"/>
    <property type="match status" value="1"/>
</dbReference>
<gene>
    <name evidence="3" type="ORF">ACFP7A_07575</name>
</gene>
<dbReference type="RefSeq" id="WP_253054183.1">
    <property type="nucleotide sequence ID" value="NZ_JAMXWN010000006.1"/>
</dbReference>
<comment type="caution">
    <text evidence="3">The sequence shown here is derived from an EMBL/GenBank/DDBJ whole genome shotgun (WGS) entry which is preliminary data.</text>
</comment>
<sequence length="271" mass="30139">MYVEVEKGVRIFVQDINPGQNARPIVFVHGWPLNHKMFEYQFNVLPAHGFRCIGIDLRGFGKSDKPWGSYAYDRLADDLFAVLQALHLENVTLLGFSVGGATAIRYMARYNGQFISKLILADAAAPAFAEQPNVPSGVPLEQANAMINQIYVNRPKFLQDLSLMFFNRNLGPAMLDWFISLSLEASSYATIKILQELVREDLTKDLSKITVPTLVLHGVHDQVVPFASGQLTQRQIPGSVLFPLYNSGHGSPVDQSEAFNKALLQFLSSNP</sequence>
<dbReference type="InterPro" id="IPR050266">
    <property type="entry name" value="AB_hydrolase_sf"/>
</dbReference>
<accession>A0ABW1WFR8</accession>
<organism evidence="3 4">
    <name type="scientific">Sporolactobacillus kofuensis</name>
    <dbReference type="NCBI Taxonomy" id="269672"/>
    <lineage>
        <taxon>Bacteria</taxon>
        <taxon>Bacillati</taxon>
        <taxon>Bacillota</taxon>
        <taxon>Bacilli</taxon>
        <taxon>Bacillales</taxon>
        <taxon>Sporolactobacillaceae</taxon>
        <taxon>Sporolactobacillus</taxon>
    </lineage>
</organism>
<dbReference type="InterPro" id="IPR029058">
    <property type="entry name" value="AB_hydrolase_fold"/>
</dbReference>
<evidence type="ECO:0000256" key="1">
    <source>
        <dbReference type="ARBA" id="ARBA00022801"/>
    </source>
</evidence>
<evidence type="ECO:0000313" key="3">
    <source>
        <dbReference type="EMBL" id="MFC6386457.1"/>
    </source>
</evidence>
<name>A0ABW1WFR8_9BACL</name>
<reference evidence="4" key="1">
    <citation type="journal article" date="2019" name="Int. J. Syst. Evol. Microbiol.">
        <title>The Global Catalogue of Microorganisms (GCM) 10K type strain sequencing project: providing services to taxonomists for standard genome sequencing and annotation.</title>
        <authorList>
            <consortium name="The Broad Institute Genomics Platform"/>
            <consortium name="The Broad Institute Genome Sequencing Center for Infectious Disease"/>
            <person name="Wu L."/>
            <person name="Ma J."/>
        </authorList>
    </citation>
    <scope>NUCLEOTIDE SEQUENCE [LARGE SCALE GENOMIC DNA]</scope>
    <source>
        <strain evidence="4">CCUG 42001</strain>
    </source>
</reference>
<dbReference type="Gene3D" id="3.40.50.1820">
    <property type="entry name" value="alpha/beta hydrolase"/>
    <property type="match status" value="1"/>
</dbReference>
<keyword evidence="4" id="KW-1185">Reference proteome</keyword>
<dbReference type="PRINTS" id="PR00111">
    <property type="entry name" value="ABHYDROLASE"/>
</dbReference>
<proteinExistence type="predicted"/>
<protein>
    <submittedName>
        <fullName evidence="3">Alpha/beta fold hydrolase</fullName>
    </submittedName>
</protein>
<dbReference type="PANTHER" id="PTHR43798">
    <property type="entry name" value="MONOACYLGLYCEROL LIPASE"/>
    <property type="match status" value="1"/>
</dbReference>
<dbReference type="PRINTS" id="PR00412">
    <property type="entry name" value="EPOXHYDRLASE"/>
</dbReference>
<evidence type="ECO:0000259" key="2">
    <source>
        <dbReference type="Pfam" id="PF00561"/>
    </source>
</evidence>
<dbReference type="PANTHER" id="PTHR43798:SF31">
    <property type="entry name" value="AB HYDROLASE SUPERFAMILY PROTEIN YCLE"/>
    <property type="match status" value="1"/>
</dbReference>